<evidence type="ECO:0000313" key="2">
    <source>
        <dbReference type="Proteomes" id="UP000184330"/>
    </source>
</evidence>
<dbReference type="Proteomes" id="UP000184330">
    <property type="component" value="Unassembled WGS sequence"/>
</dbReference>
<proteinExistence type="predicted"/>
<dbReference type="PANTHER" id="PTHR42749">
    <property type="entry name" value="CELL SHAPE-DETERMINING PROTEIN MREB"/>
    <property type="match status" value="1"/>
</dbReference>
<name>A0A1L7XI19_9HELO</name>
<dbReference type="InterPro" id="IPR043129">
    <property type="entry name" value="ATPase_NBD"/>
</dbReference>
<dbReference type="STRING" id="576137.A0A1L7XI19"/>
<dbReference type="Gene3D" id="3.90.640.10">
    <property type="entry name" value="Actin, Chain A, domain 4"/>
    <property type="match status" value="1"/>
</dbReference>
<dbReference type="CDD" id="cd10170">
    <property type="entry name" value="ASKHA_NBD_HSP70"/>
    <property type="match status" value="1"/>
</dbReference>
<gene>
    <name evidence="1" type="ORF">PAC_14494</name>
</gene>
<keyword evidence="2" id="KW-1185">Reference proteome</keyword>
<sequence>MSGSDEFEPDLDKFDGITTGVIVGIDIGMTCTGVAFCAYDNVSHQNPQVIQDWPGLPGTPAVANKVPTCIAYRAGISKPRSWGFECPDFGNVENGMAVLDLFKFQLQILITKKGVPRQGGVEVEMRDVKNWYRDFLRALYMRIGKHLKEKLEMDFEGGTVPVDYIFSVPTMWKNNHELVGAFRQVVDEAGFSSGNVTMELTEGEAAAVFTATRSNHTFKKGEAFIVCDAGGATTDMCALQVTKLDGGAVQLKLLDDPKAIDVGSVRIDKLFEDRAKEYLDELKIDDKFGQLAHRMRKGVFQQWKIKFGTALDVPNYKTSVRPELRDSPSMYLSRNELKGMFDKQIEKIIKFIDNEIGHLRDLEPEVKLSYIFLAGGLGSSKYLQDEIENHYKDKNIKVLFAKNPIDPPLAVCKGLVIDRLQHFTDQTSVIPIKGSSASYGILCWELYGNQHSEQPAVKKIDGNRYAENQIDWLIFKGRKPPQGDTVKRRYSRVVEPGNETNRWGFAVVWSRVPLENLPSVLELHGPAAVICYVVWEPDAGAKHVGALKKRRLPWKKKYWLVGYELTAVMTLGKLKFKSKIVRQAANEDEDEDEGEEFDLKVRWPAETGVVESEERCGLIKGCDC</sequence>
<protein>
    <recommendedName>
        <fullName evidence="3">Hsp70 protein</fullName>
    </recommendedName>
</protein>
<dbReference type="AlphaFoldDB" id="A0A1L7XI19"/>
<reference evidence="1 2" key="1">
    <citation type="submission" date="2016-03" db="EMBL/GenBank/DDBJ databases">
        <authorList>
            <person name="Ploux O."/>
        </authorList>
    </citation>
    <scope>NUCLEOTIDE SEQUENCE [LARGE SCALE GENOMIC DNA]</scope>
    <source>
        <strain evidence="1 2">UAMH 11012</strain>
    </source>
</reference>
<evidence type="ECO:0008006" key="3">
    <source>
        <dbReference type="Google" id="ProtNLM"/>
    </source>
</evidence>
<dbReference type="EMBL" id="FJOG01000027">
    <property type="protein sequence ID" value="CZR64596.1"/>
    <property type="molecule type" value="Genomic_DNA"/>
</dbReference>
<evidence type="ECO:0000313" key="1">
    <source>
        <dbReference type="EMBL" id="CZR64596.1"/>
    </source>
</evidence>
<dbReference type="SUPFAM" id="SSF53067">
    <property type="entry name" value="Actin-like ATPase domain"/>
    <property type="match status" value="2"/>
</dbReference>
<dbReference type="Gene3D" id="3.30.420.40">
    <property type="match status" value="2"/>
</dbReference>
<dbReference type="OrthoDB" id="2394218at2759"/>
<accession>A0A1L7XI19</accession>
<dbReference type="PANTHER" id="PTHR42749:SF1">
    <property type="entry name" value="CELL SHAPE-DETERMINING PROTEIN MREB"/>
    <property type="match status" value="1"/>
</dbReference>
<organism evidence="1 2">
    <name type="scientific">Phialocephala subalpina</name>
    <dbReference type="NCBI Taxonomy" id="576137"/>
    <lineage>
        <taxon>Eukaryota</taxon>
        <taxon>Fungi</taxon>
        <taxon>Dikarya</taxon>
        <taxon>Ascomycota</taxon>
        <taxon>Pezizomycotina</taxon>
        <taxon>Leotiomycetes</taxon>
        <taxon>Helotiales</taxon>
        <taxon>Mollisiaceae</taxon>
        <taxon>Phialocephala</taxon>
        <taxon>Phialocephala fortinii species complex</taxon>
    </lineage>
</organism>